<comment type="catalytic activity">
    <reaction evidence="8">
        <text>3-dehydro-D-erythronate + ATP = 3-dehydro-4-O-phospho-D-erythronate + ADP + H(+)</text>
        <dbReference type="Rhea" id="RHEA:52556"/>
        <dbReference type="ChEBI" id="CHEBI:15378"/>
        <dbReference type="ChEBI" id="CHEBI:30616"/>
        <dbReference type="ChEBI" id="CHEBI:57958"/>
        <dbReference type="ChEBI" id="CHEBI:136593"/>
        <dbReference type="ChEBI" id="CHEBI:456216"/>
        <dbReference type="EC" id="2.7.1.217"/>
    </reaction>
</comment>
<dbReference type="InterPro" id="IPR037051">
    <property type="entry name" value="4-carb_acid_sugar_kinase_N_sf"/>
</dbReference>
<evidence type="ECO:0000313" key="15">
    <source>
        <dbReference type="EMBL" id="GAA4689465.1"/>
    </source>
</evidence>
<keyword evidence="2" id="KW-0808">Transferase</keyword>
<evidence type="ECO:0000256" key="5">
    <source>
        <dbReference type="ARBA" id="ARBA00022840"/>
    </source>
</evidence>
<comment type="catalytic activity">
    <reaction evidence="7">
        <text>3-dehydro-L-erythronate + ATP = 3-dehydro-4-O-phospho-L-erythronate + ADP + H(+)</text>
        <dbReference type="Rhea" id="RHEA:52552"/>
        <dbReference type="ChEBI" id="CHEBI:15378"/>
        <dbReference type="ChEBI" id="CHEBI:30616"/>
        <dbReference type="ChEBI" id="CHEBI:136592"/>
        <dbReference type="ChEBI" id="CHEBI:136670"/>
        <dbReference type="ChEBI" id="CHEBI:456216"/>
        <dbReference type="EC" id="2.7.1.217"/>
    </reaction>
</comment>
<keyword evidence="5" id="KW-0067">ATP-binding</keyword>
<dbReference type="GO" id="GO:0016301">
    <property type="term" value="F:kinase activity"/>
    <property type="evidence" value="ECO:0007669"/>
    <property type="project" value="UniProtKB-KW"/>
</dbReference>
<dbReference type="Pfam" id="PF07005">
    <property type="entry name" value="SBD_N"/>
    <property type="match status" value="1"/>
</dbReference>
<dbReference type="InterPro" id="IPR050007">
    <property type="entry name" value="OtnK"/>
</dbReference>
<evidence type="ECO:0000256" key="12">
    <source>
        <dbReference type="ARBA" id="ARBA00041377"/>
    </source>
</evidence>
<dbReference type="NCBIfam" id="NF043035">
    <property type="entry name" value="OxoTetrKin"/>
    <property type="match status" value="1"/>
</dbReference>
<reference evidence="16" key="1">
    <citation type="journal article" date="2019" name="Int. J. Syst. Evol. Microbiol.">
        <title>The Global Catalogue of Microorganisms (GCM) 10K type strain sequencing project: providing services to taxonomists for standard genome sequencing and annotation.</title>
        <authorList>
            <consortium name="The Broad Institute Genomics Platform"/>
            <consortium name="The Broad Institute Genome Sequencing Center for Infectious Disease"/>
            <person name="Wu L."/>
            <person name="Ma J."/>
        </authorList>
    </citation>
    <scope>NUCLEOTIDE SEQUENCE [LARGE SCALE GENOMIC DNA]</scope>
    <source>
        <strain evidence="16">JCM 17975</strain>
    </source>
</reference>
<feature type="domain" description="Four-carbon acid sugar kinase N-terminal" evidence="13">
    <location>
        <begin position="2"/>
        <end position="224"/>
    </location>
</feature>
<protein>
    <recommendedName>
        <fullName evidence="11">3-oxo-tetronate kinase</fullName>
        <ecNumber evidence="10">2.7.1.217</ecNumber>
    </recommendedName>
    <alternativeName>
        <fullName evidence="12">3-dehydrotetronate 4-kinase</fullName>
    </alternativeName>
</protein>
<evidence type="ECO:0000256" key="2">
    <source>
        <dbReference type="ARBA" id="ARBA00022679"/>
    </source>
</evidence>
<keyword evidence="3" id="KW-0547">Nucleotide-binding</keyword>
<comment type="function">
    <text evidence="9">Catalyzes the ATP-dependent phosphorylation of 3-oxo-tetronate to 3-oxo-tetronate 4-phosphate.</text>
</comment>
<dbReference type="InterPro" id="IPR031475">
    <property type="entry name" value="NBD_C"/>
</dbReference>
<evidence type="ECO:0000256" key="4">
    <source>
        <dbReference type="ARBA" id="ARBA00022777"/>
    </source>
</evidence>
<name>A0ABP8WGT5_9MICO</name>
<proteinExistence type="inferred from homology"/>
<evidence type="ECO:0000256" key="10">
    <source>
        <dbReference type="ARBA" id="ARBA00039095"/>
    </source>
</evidence>
<sequence length="409" mass="42327">MLGSIADDFTGATDLATMLRRSGHRVCVVVENGTLTPDQLREVDAVVVALKTRTAPRAEAVRASLDAVDRLRAWGATRFYVKYCSTFDSTDDGNIGPVLDAVADAVGAARAVVVPALPANGRTVYNGQLFVGADLLENSSMRQHPLTPMTRSRVADLLRPQTPHDVGEVALPTVREGADAVRAALDASAARYTVLDTVADDDLAVIGEATTDDVLVSGGSGLALGIAGPRLPDALWSPPGTDRGVVLCGSVSATTLEQVAHAARTQPVRLIDLAAAVADEQGTIAQLAAWVEQQPVASRPVVCAARERADVRSSVDDVEVAPVVERVLAGVAGRLVARGTVTALIVAGGESSGSVVRALGVDALHIGPELAPGVCWATGSAEGRTVALALKSGNFGGTDLFTQAWEVLR</sequence>
<accession>A0ABP8WGT5</accession>
<dbReference type="InterPro" id="IPR010737">
    <property type="entry name" value="4-carb_acid_sugar_kinase_N"/>
</dbReference>
<evidence type="ECO:0000313" key="16">
    <source>
        <dbReference type="Proteomes" id="UP001500843"/>
    </source>
</evidence>
<keyword evidence="16" id="KW-1185">Reference proteome</keyword>
<dbReference type="Gene3D" id="3.40.50.10840">
    <property type="entry name" value="Putative sugar-binding, N-terminal domain"/>
    <property type="match status" value="1"/>
</dbReference>
<evidence type="ECO:0000256" key="9">
    <source>
        <dbReference type="ARBA" id="ARBA00037335"/>
    </source>
</evidence>
<dbReference type="RefSeq" id="WP_253871386.1">
    <property type="nucleotide sequence ID" value="NZ_BAABHM010000003.1"/>
</dbReference>
<feature type="domain" description="Four-carbon acid sugar kinase nucleotide binding" evidence="14">
    <location>
        <begin position="245"/>
        <end position="401"/>
    </location>
</feature>
<evidence type="ECO:0000256" key="7">
    <source>
        <dbReference type="ARBA" id="ARBA00035898"/>
    </source>
</evidence>
<keyword evidence="4 15" id="KW-0418">Kinase</keyword>
<evidence type="ECO:0000259" key="14">
    <source>
        <dbReference type="Pfam" id="PF17042"/>
    </source>
</evidence>
<dbReference type="SUPFAM" id="SSF142764">
    <property type="entry name" value="YgbK-like"/>
    <property type="match status" value="1"/>
</dbReference>
<keyword evidence="6" id="KW-0119">Carbohydrate metabolism</keyword>
<dbReference type="EC" id="2.7.1.217" evidence="10"/>
<dbReference type="EMBL" id="BAABHM010000003">
    <property type="protein sequence ID" value="GAA4689465.1"/>
    <property type="molecule type" value="Genomic_DNA"/>
</dbReference>
<dbReference type="InterPro" id="IPR042213">
    <property type="entry name" value="NBD_C_sf"/>
</dbReference>
<dbReference type="Pfam" id="PF17042">
    <property type="entry name" value="NBD_C"/>
    <property type="match status" value="1"/>
</dbReference>
<evidence type="ECO:0000256" key="8">
    <source>
        <dbReference type="ARBA" id="ARBA00036346"/>
    </source>
</evidence>
<comment type="similarity">
    <text evidence="1">Belongs to the four-carbon acid sugar kinase family.</text>
</comment>
<gene>
    <name evidence="15" type="ORF">GCM10023198_05030</name>
</gene>
<dbReference type="Proteomes" id="UP001500843">
    <property type="component" value="Unassembled WGS sequence"/>
</dbReference>
<evidence type="ECO:0000256" key="6">
    <source>
        <dbReference type="ARBA" id="ARBA00023277"/>
    </source>
</evidence>
<evidence type="ECO:0000256" key="11">
    <source>
        <dbReference type="ARBA" id="ARBA00039461"/>
    </source>
</evidence>
<evidence type="ECO:0000256" key="1">
    <source>
        <dbReference type="ARBA" id="ARBA00005715"/>
    </source>
</evidence>
<dbReference type="Gene3D" id="3.40.980.20">
    <property type="entry name" value="Four-carbon acid sugar kinase, nucleotide binding domain"/>
    <property type="match status" value="1"/>
</dbReference>
<evidence type="ECO:0000256" key="3">
    <source>
        <dbReference type="ARBA" id="ARBA00022741"/>
    </source>
</evidence>
<comment type="caution">
    <text evidence="15">The sequence shown here is derived from an EMBL/GenBank/DDBJ whole genome shotgun (WGS) entry which is preliminary data.</text>
</comment>
<evidence type="ECO:0000259" key="13">
    <source>
        <dbReference type="Pfam" id="PF07005"/>
    </source>
</evidence>
<organism evidence="15 16">
    <name type="scientific">Promicromonospora umidemergens</name>
    <dbReference type="NCBI Taxonomy" id="629679"/>
    <lineage>
        <taxon>Bacteria</taxon>
        <taxon>Bacillati</taxon>
        <taxon>Actinomycetota</taxon>
        <taxon>Actinomycetes</taxon>
        <taxon>Micrococcales</taxon>
        <taxon>Promicromonosporaceae</taxon>
        <taxon>Promicromonospora</taxon>
    </lineage>
</organism>